<dbReference type="InterPro" id="IPR027417">
    <property type="entry name" value="P-loop_NTPase"/>
</dbReference>
<name>A0A1Z1W2J2_9ACTN</name>
<dbReference type="Proteomes" id="UP000195880">
    <property type="component" value="Chromosome"/>
</dbReference>
<dbReference type="RefSeq" id="WP_159399468.1">
    <property type="nucleotide sequence ID" value="NZ_CP021748.1"/>
</dbReference>
<feature type="domain" description="ORC1/DEAH AAA+ ATPase" evidence="1">
    <location>
        <begin position="2"/>
        <end position="96"/>
    </location>
</feature>
<dbReference type="Pfam" id="PF13401">
    <property type="entry name" value="AAA_22"/>
    <property type="match status" value="1"/>
</dbReference>
<accession>A0A1Z1W2J2</accession>
<evidence type="ECO:0000259" key="1">
    <source>
        <dbReference type="Pfam" id="PF13401"/>
    </source>
</evidence>
<keyword evidence="3" id="KW-1185">Reference proteome</keyword>
<dbReference type="SUPFAM" id="SSF52540">
    <property type="entry name" value="P-loop containing nucleoside triphosphate hydrolases"/>
    <property type="match status" value="1"/>
</dbReference>
<dbReference type="AlphaFoldDB" id="A0A1Z1W2J2"/>
<gene>
    <name evidence="2" type="ORF">SMD44_00022</name>
</gene>
<evidence type="ECO:0000313" key="3">
    <source>
        <dbReference type="Proteomes" id="UP000195880"/>
    </source>
</evidence>
<sequence>MTGDSGVGKTFATHAVLAGYPAHRSCALSLPSRPTPADLRTAFHDALGLPGPPPDDPGVCDNAVLDALAAQPRTVVVDEAHQLSPAAFEYLRYLYDSLPACAPF</sequence>
<organism evidence="2 3">
    <name type="scientific">Streptomyces alboflavus</name>
    <dbReference type="NCBI Taxonomy" id="67267"/>
    <lineage>
        <taxon>Bacteria</taxon>
        <taxon>Bacillati</taxon>
        <taxon>Actinomycetota</taxon>
        <taxon>Actinomycetes</taxon>
        <taxon>Kitasatosporales</taxon>
        <taxon>Streptomycetaceae</taxon>
        <taxon>Streptomyces</taxon>
    </lineage>
</organism>
<dbReference type="Gene3D" id="3.40.50.300">
    <property type="entry name" value="P-loop containing nucleotide triphosphate hydrolases"/>
    <property type="match status" value="1"/>
</dbReference>
<dbReference type="KEGG" id="salf:SMD44_00022"/>
<proteinExistence type="predicted"/>
<dbReference type="GO" id="GO:0016887">
    <property type="term" value="F:ATP hydrolysis activity"/>
    <property type="evidence" value="ECO:0007669"/>
    <property type="project" value="InterPro"/>
</dbReference>
<reference evidence="2 3" key="1">
    <citation type="submission" date="2017-05" db="EMBL/GenBank/DDBJ databases">
        <title>Streptomyces alboflavus Genome sequencing and assembly.</title>
        <authorList>
            <person name="Wang Y."/>
            <person name="Du B."/>
            <person name="Ding Y."/>
            <person name="Liu H."/>
            <person name="Hou Q."/>
            <person name="Liu K."/>
            <person name="Wang C."/>
            <person name="Yao L."/>
        </authorList>
    </citation>
    <scope>NUCLEOTIDE SEQUENCE [LARGE SCALE GENOMIC DNA]</scope>
    <source>
        <strain evidence="2 3">MDJK44</strain>
    </source>
</reference>
<dbReference type="OrthoDB" id="4180634at2"/>
<protein>
    <recommendedName>
        <fullName evidence="1">ORC1/DEAH AAA+ ATPase domain-containing protein</fullName>
    </recommendedName>
</protein>
<evidence type="ECO:0000313" key="2">
    <source>
        <dbReference type="EMBL" id="ARX80624.1"/>
    </source>
</evidence>
<dbReference type="InterPro" id="IPR049945">
    <property type="entry name" value="AAA_22"/>
</dbReference>
<dbReference type="EMBL" id="CP021748">
    <property type="protein sequence ID" value="ARX80624.1"/>
    <property type="molecule type" value="Genomic_DNA"/>
</dbReference>